<evidence type="ECO:0000256" key="1">
    <source>
        <dbReference type="ARBA" id="ARBA00004141"/>
    </source>
</evidence>
<keyword evidence="5 6" id="KW-0472">Membrane</keyword>
<feature type="transmembrane region" description="Helical" evidence="6">
    <location>
        <begin position="732"/>
        <end position="751"/>
    </location>
</feature>
<feature type="transmembrane region" description="Helical" evidence="6">
    <location>
        <begin position="108"/>
        <end position="127"/>
    </location>
</feature>
<feature type="transmembrane region" description="Helical" evidence="6">
    <location>
        <begin position="46"/>
        <end position="64"/>
    </location>
</feature>
<dbReference type="SUPFAM" id="SSF103481">
    <property type="entry name" value="Multidrug resistance efflux transporter EmrE"/>
    <property type="match status" value="3"/>
</dbReference>
<evidence type="ECO:0000313" key="9">
    <source>
        <dbReference type="Proteomes" id="UP001141806"/>
    </source>
</evidence>
<evidence type="ECO:0000313" key="8">
    <source>
        <dbReference type="EMBL" id="KAJ4967474.1"/>
    </source>
</evidence>
<evidence type="ECO:0000256" key="2">
    <source>
        <dbReference type="ARBA" id="ARBA00007635"/>
    </source>
</evidence>
<dbReference type="InterPro" id="IPR000620">
    <property type="entry name" value="EamA_dom"/>
</dbReference>
<keyword evidence="3 6" id="KW-0812">Transmembrane</keyword>
<feature type="transmembrane region" description="Helical" evidence="6">
    <location>
        <begin position="706"/>
        <end position="726"/>
    </location>
</feature>
<feature type="transmembrane region" description="Helical" evidence="6">
    <location>
        <begin position="221"/>
        <end position="242"/>
    </location>
</feature>
<dbReference type="InterPro" id="IPR037185">
    <property type="entry name" value="EmrE-like"/>
</dbReference>
<feature type="transmembrane region" description="Helical" evidence="6">
    <location>
        <begin position="76"/>
        <end position="96"/>
    </location>
</feature>
<feature type="transmembrane region" description="Helical" evidence="6">
    <location>
        <begin position="288"/>
        <end position="308"/>
    </location>
</feature>
<feature type="transmembrane region" description="Helical" evidence="6">
    <location>
        <begin position="479"/>
        <end position="499"/>
    </location>
</feature>
<feature type="transmembrane region" description="Helical" evidence="6">
    <location>
        <begin position="262"/>
        <end position="281"/>
    </location>
</feature>
<comment type="similarity">
    <text evidence="2">Belongs to the drug/metabolite transporter (DMT) superfamily. Plant drug/metabolite exporter (P-DME) (TC 2.A.7.4) family.</text>
</comment>
<proteinExistence type="inferred from homology"/>
<organism evidence="8 9">
    <name type="scientific">Protea cynaroides</name>
    <dbReference type="NCBI Taxonomy" id="273540"/>
    <lineage>
        <taxon>Eukaryota</taxon>
        <taxon>Viridiplantae</taxon>
        <taxon>Streptophyta</taxon>
        <taxon>Embryophyta</taxon>
        <taxon>Tracheophyta</taxon>
        <taxon>Spermatophyta</taxon>
        <taxon>Magnoliopsida</taxon>
        <taxon>Proteales</taxon>
        <taxon>Proteaceae</taxon>
        <taxon>Protea</taxon>
    </lineage>
</organism>
<dbReference type="InterPro" id="IPR030184">
    <property type="entry name" value="WAT1-related"/>
</dbReference>
<dbReference type="OrthoDB" id="1728340at2759"/>
<evidence type="ECO:0000256" key="5">
    <source>
        <dbReference type="ARBA" id="ARBA00023136"/>
    </source>
</evidence>
<feature type="transmembrane region" description="Helical" evidence="6">
    <location>
        <begin position="640"/>
        <end position="659"/>
    </location>
</feature>
<feature type="transmembrane region" description="Helical" evidence="6">
    <location>
        <begin position="314"/>
        <end position="333"/>
    </location>
</feature>
<feature type="transmembrane region" description="Helical" evidence="6">
    <location>
        <begin position="553"/>
        <end position="571"/>
    </location>
</feature>
<feature type="transmembrane region" description="Helical" evidence="6">
    <location>
        <begin position="679"/>
        <end position="699"/>
    </location>
</feature>
<evidence type="ECO:0000259" key="7">
    <source>
        <dbReference type="Pfam" id="PF00892"/>
    </source>
</evidence>
<keyword evidence="9" id="KW-1185">Reference proteome</keyword>
<feature type="transmembrane region" description="Helical" evidence="6">
    <location>
        <begin position="519"/>
        <end position="541"/>
    </location>
</feature>
<name>A0A9Q0KBN8_9MAGN</name>
<dbReference type="GO" id="GO:0022857">
    <property type="term" value="F:transmembrane transporter activity"/>
    <property type="evidence" value="ECO:0007669"/>
    <property type="project" value="InterPro"/>
</dbReference>
<sequence>MALDLCNFLNELKPAMVMVVVQIILAGLTIFYMLATRDGMNLQILVAYRSIVAMVFLAPLAFFFERNKRPKLTWMVTFQAFLCGFFGGTLGQNLYVASLNLTSMTFTVAMFNLIPAMTYILAVIFRLERVGLGTLAGKAKIVGTIICIGGVFVLTFYKGAEVNIWSTNVDLTRGLKSGAFTSASQGEFGNRILGSLLALGCSLSYALWLSIQAKMNQRYPCYLSSTVLMLLMGTIQSVIYALCVERNWEEWKLGWNIRLWTVAYTGILAAGLLFPLIAWGVKARGPLFVSLFYPLMLVLVAIMGSLLLDEKLHIGIIIGGALIVVGLYVVLWGKGKEMKKMSHLMVSTGFKEADHIKVVVPTINSSFSLASAAITDISNDNNLNVDFENNALQNLTKAQDLCNFLNELKPTMVMVVNQIILAWLTILYMLATRDGMNMQILVAYRSIIATFFLAPFAFFFEGLNVFYKLATKDGMKLRILVAYRYIFATIVLAPLAFFIERGTLCQNLYLESLTRTSATFAIAMLNLTPAITYVMATILRLERLGLGTIAGNTKLVGTCIGVGGAMVLTFYKGAEVNIWKTNVDLTHHLGNKTSMSASQASHMEFGERLLGAAFAIGCCFFFALWLIIQSKLSVRYPCSLSATALVCVTGSIQSTIYAVCMERKKWEEWKLGWNIRLLTVTYAGILATGVYFSLVTWGVKARGPLFVSIFTPVGLVLVAIMSSLFLGEKLHVGSIIGAAIIVMGLYTVLWGKAKEMKKMMPQLIMLSKTTKEAEVVNIDVVVEDIQSSSPTVVDTSPNNILNGREAR</sequence>
<reference evidence="8" key="1">
    <citation type="journal article" date="2023" name="Plant J.">
        <title>The genome of the king protea, Protea cynaroides.</title>
        <authorList>
            <person name="Chang J."/>
            <person name="Duong T.A."/>
            <person name="Schoeman C."/>
            <person name="Ma X."/>
            <person name="Roodt D."/>
            <person name="Barker N."/>
            <person name="Li Z."/>
            <person name="Van de Peer Y."/>
            <person name="Mizrachi E."/>
        </authorList>
    </citation>
    <scope>NUCLEOTIDE SEQUENCE</scope>
    <source>
        <tissue evidence="8">Young leaves</tissue>
    </source>
</reference>
<dbReference type="EMBL" id="JAMYWD010000007">
    <property type="protein sequence ID" value="KAJ4967474.1"/>
    <property type="molecule type" value="Genomic_DNA"/>
</dbReference>
<dbReference type="Proteomes" id="UP001141806">
    <property type="component" value="Unassembled WGS sequence"/>
</dbReference>
<comment type="subcellular location">
    <subcellularLocation>
        <location evidence="1">Membrane</location>
        <topology evidence="1">Multi-pass membrane protein</topology>
    </subcellularLocation>
</comment>
<feature type="transmembrane region" description="Helical" evidence="6">
    <location>
        <begin position="609"/>
        <end position="628"/>
    </location>
</feature>
<protein>
    <recommendedName>
        <fullName evidence="7">EamA domain-containing protein</fullName>
    </recommendedName>
</protein>
<gene>
    <name evidence="8" type="ORF">NE237_019323</name>
</gene>
<feature type="domain" description="EamA" evidence="7">
    <location>
        <begin position="15"/>
        <end position="155"/>
    </location>
</feature>
<dbReference type="PANTHER" id="PTHR31218">
    <property type="entry name" value="WAT1-RELATED PROTEIN"/>
    <property type="match status" value="1"/>
</dbReference>
<comment type="caution">
    <text evidence="8">The sequence shown here is derived from an EMBL/GenBank/DDBJ whole genome shotgun (WGS) entry which is preliminary data.</text>
</comment>
<dbReference type="AlphaFoldDB" id="A0A9Q0KBN8"/>
<feature type="domain" description="EamA" evidence="7">
    <location>
        <begin position="610"/>
        <end position="749"/>
    </location>
</feature>
<feature type="transmembrane region" description="Helical" evidence="6">
    <location>
        <begin position="413"/>
        <end position="431"/>
    </location>
</feature>
<evidence type="ECO:0000256" key="3">
    <source>
        <dbReference type="ARBA" id="ARBA00022692"/>
    </source>
</evidence>
<feature type="transmembrane region" description="Helical" evidence="6">
    <location>
        <begin position="139"/>
        <end position="157"/>
    </location>
</feature>
<evidence type="ECO:0000256" key="4">
    <source>
        <dbReference type="ARBA" id="ARBA00022989"/>
    </source>
</evidence>
<evidence type="ECO:0000256" key="6">
    <source>
        <dbReference type="SAM" id="Phobius"/>
    </source>
</evidence>
<dbReference type="Pfam" id="PF00892">
    <property type="entry name" value="EamA"/>
    <property type="match status" value="3"/>
</dbReference>
<feature type="domain" description="EamA" evidence="7">
    <location>
        <begin position="193"/>
        <end position="331"/>
    </location>
</feature>
<feature type="transmembrane region" description="Helical" evidence="6">
    <location>
        <begin position="12"/>
        <end position="34"/>
    </location>
</feature>
<dbReference type="GO" id="GO:0016020">
    <property type="term" value="C:membrane"/>
    <property type="evidence" value="ECO:0007669"/>
    <property type="project" value="UniProtKB-SubCell"/>
</dbReference>
<feature type="transmembrane region" description="Helical" evidence="6">
    <location>
        <begin position="443"/>
        <end position="467"/>
    </location>
</feature>
<accession>A0A9Q0KBN8</accession>
<keyword evidence="4 6" id="KW-1133">Transmembrane helix</keyword>